<evidence type="ECO:0000256" key="1">
    <source>
        <dbReference type="SAM" id="SignalP"/>
    </source>
</evidence>
<dbReference type="Proteomes" id="UP000295325">
    <property type="component" value="Unassembled WGS sequence"/>
</dbReference>
<name>A0A4R7KTF3_9CLOT</name>
<dbReference type="OrthoDB" id="9799970at2"/>
<dbReference type="InterPro" id="IPR039561">
    <property type="entry name" value="Peptidase_M15C"/>
</dbReference>
<feature type="signal peptide" evidence="1">
    <location>
        <begin position="1"/>
        <end position="19"/>
    </location>
</feature>
<dbReference type="InterPro" id="IPR009045">
    <property type="entry name" value="Zn_M74/Hedgehog-like"/>
</dbReference>
<dbReference type="Gene3D" id="3.30.1380.10">
    <property type="match status" value="1"/>
</dbReference>
<proteinExistence type="predicted"/>
<keyword evidence="3" id="KW-0645">Protease</keyword>
<dbReference type="GO" id="GO:0004180">
    <property type="term" value="F:carboxypeptidase activity"/>
    <property type="evidence" value="ECO:0007669"/>
    <property type="project" value="UniProtKB-KW"/>
</dbReference>
<evidence type="ECO:0000313" key="4">
    <source>
        <dbReference type="Proteomes" id="UP000295325"/>
    </source>
</evidence>
<dbReference type="PROSITE" id="PS51257">
    <property type="entry name" value="PROKAR_LIPOPROTEIN"/>
    <property type="match status" value="1"/>
</dbReference>
<protein>
    <submittedName>
        <fullName evidence="3">D-alanyl-D-alanine carboxypeptidase-like protein</fullName>
    </submittedName>
</protein>
<feature type="chain" id="PRO_5038968950" evidence="1">
    <location>
        <begin position="20"/>
        <end position="309"/>
    </location>
</feature>
<sequence>MKKLSMLILLMLFTLTVGCSKNDKLNNINANILNERPYDVAMKQDLLCLMMAYPDHAVNVEKSSDGKVYLVMKSGNKILYDDKKQKSFNEKLQNPDLQDMMEQVYPLDNLNKLMDENFDPGRFRVYPLLKEVYGGTKEQVQKNLVNVNIGVQFNKNNGAAEALNSVMKELIPLAQRRKDVASCVFPSSGTFNYRVISGTNQLSPHAFGIAIDLARDKRDYWKWASREQGEERIKSYPPEIPKIFEKYGFVWGGKWGHFDTLHFEYRPEIILKARYFSDRYDINKPWYGDLPVESLDSQRYIEIIDNIFD</sequence>
<dbReference type="AlphaFoldDB" id="A0A4R7KTF3"/>
<organism evidence="3 4">
    <name type="scientific">Fonticella tunisiensis</name>
    <dbReference type="NCBI Taxonomy" id="1096341"/>
    <lineage>
        <taxon>Bacteria</taxon>
        <taxon>Bacillati</taxon>
        <taxon>Bacillota</taxon>
        <taxon>Clostridia</taxon>
        <taxon>Eubacteriales</taxon>
        <taxon>Clostridiaceae</taxon>
        <taxon>Fonticella</taxon>
    </lineage>
</organism>
<comment type="caution">
    <text evidence="3">The sequence shown here is derived from an EMBL/GenBank/DDBJ whole genome shotgun (WGS) entry which is preliminary data.</text>
</comment>
<feature type="domain" description="Peptidase M15C" evidence="2">
    <location>
        <begin position="198"/>
        <end position="265"/>
    </location>
</feature>
<evidence type="ECO:0000259" key="2">
    <source>
        <dbReference type="Pfam" id="PF13539"/>
    </source>
</evidence>
<keyword evidence="3" id="KW-0121">Carboxypeptidase</keyword>
<dbReference type="RefSeq" id="WP_133626948.1">
    <property type="nucleotide sequence ID" value="NZ_SOAZ01000002.1"/>
</dbReference>
<evidence type="ECO:0000313" key="3">
    <source>
        <dbReference type="EMBL" id="TDT63283.1"/>
    </source>
</evidence>
<gene>
    <name evidence="3" type="ORF">EDD71_10242</name>
</gene>
<reference evidence="3 4" key="1">
    <citation type="submission" date="2019-03" db="EMBL/GenBank/DDBJ databases">
        <title>Genomic Encyclopedia of Type Strains, Phase IV (KMG-IV): sequencing the most valuable type-strain genomes for metagenomic binning, comparative biology and taxonomic classification.</title>
        <authorList>
            <person name="Goeker M."/>
        </authorList>
    </citation>
    <scope>NUCLEOTIDE SEQUENCE [LARGE SCALE GENOMIC DNA]</scope>
    <source>
        <strain evidence="3 4">DSM 24455</strain>
    </source>
</reference>
<dbReference type="EMBL" id="SOAZ01000002">
    <property type="protein sequence ID" value="TDT63283.1"/>
    <property type="molecule type" value="Genomic_DNA"/>
</dbReference>
<keyword evidence="3" id="KW-0378">Hydrolase</keyword>
<keyword evidence="1" id="KW-0732">Signal</keyword>
<accession>A0A4R7KTF3</accession>
<dbReference type="SUPFAM" id="SSF55166">
    <property type="entry name" value="Hedgehog/DD-peptidase"/>
    <property type="match status" value="1"/>
</dbReference>
<keyword evidence="4" id="KW-1185">Reference proteome</keyword>
<dbReference type="Pfam" id="PF13539">
    <property type="entry name" value="Peptidase_M15_4"/>
    <property type="match status" value="1"/>
</dbReference>